<evidence type="ECO:0000256" key="3">
    <source>
        <dbReference type="ARBA" id="ARBA00012438"/>
    </source>
</evidence>
<dbReference type="CDD" id="cd00082">
    <property type="entry name" value="HisKA"/>
    <property type="match status" value="1"/>
</dbReference>
<dbReference type="InterPro" id="IPR011006">
    <property type="entry name" value="CheY-like_superfamily"/>
</dbReference>
<dbReference type="PRINTS" id="PR00344">
    <property type="entry name" value="BCTRLSENSOR"/>
</dbReference>
<dbReference type="InterPro" id="IPR000700">
    <property type="entry name" value="PAS-assoc_C"/>
</dbReference>
<dbReference type="PROSITE" id="PS50112">
    <property type="entry name" value="PAS"/>
    <property type="match status" value="3"/>
</dbReference>
<dbReference type="InterPro" id="IPR004358">
    <property type="entry name" value="Sig_transdc_His_kin-like_C"/>
</dbReference>
<feature type="domain" description="PAS" evidence="20">
    <location>
        <begin position="271"/>
        <end position="342"/>
    </location>
</feature>
<dbReference type="Gene3D" id="1.20.120.160">
    <property type="entry name" value="HPT domain"/>
    <property type="match status" value="1"/>
</dbReference>
<dbReference type="SMART" id="SM00387">
    <property type="entry name" value="HATPase_c"/>
    <property type="match status" value="1"/>
</dbReference>
<feature type="domain" description="PAC" evidence="21">
    <location>
        <begin position="224"/>
        <end position="277"/>
    </location>
</feature>
<keyword evidence="6 15" id="KW-0597">Phosphoprotein</keyword>
<dbReference type="Gene3D" id="3.30.450.20">
    <property type="entry name" value="PAS domain"/>
    <property type="match status" value="4"/>
</dbReference>
<dbReference type="SMART" id="SM00448">
    <property type="entry name" value="REC"/>
    <property type="match status" value="1"/>
</dbReference>
<evidence type="ECO:0000256" key="11">
    <source>
        <dbReference type="ARBA" id="ARBA00022989"/>
    </source>
</evidence>
<evidence type="ECO:0000256" key="9">
    <source>
        <dbReference type="ARBA" id="ARBA00022777"/>
    </source>
</evidence>
<evidence type="ECO:0000259" key="18">
    <source>
        <dbReference type="PROSITE" id="PS50109"/>
    </source>
</evidence>
<dbReference type="InterPro" id="IPR036890">
    <property type="entry name" value="HATPase_C_sf"/>
</dbReference>
<dbReference type="InterPro" id="IPR036641">
    <property type="entry name" value="HPT_dom_sf"/>
</dbReference>
<evidence type="ECO:0000256" key="12">
    <source>
        <dbReference type="ARBA" id="ARBA00023012"/>
    </source>
</evidence>
<dbReference type="Pfam" id="PF13185">
    <property type="entry name" value="GAF_2"/>
    <property type="match status" value="2"/>
</dbReference>
<dbReference type="SUPFAM" id="SSF55785">
    <property type="entry name" value="PYP-like sensor domain (PAS domain)"/>
    <property type="match status" value="4"/>
</dbReference>
<evidence type="ECO:0000259" key="20">
    <source>
        <dbReference type="PROSITE" id="PS50112"/>
    </source>
</evidence>
<keyword evidence="12" id="KW-0902">Two-component regulatory system</keyword>
<dbReference type="InterPro" id="IPR035965">
    <property type="entry name" value="PAS-like_dom_sf"/>
</dbReference>
<name>A0ABM7YHE5_9BURK</name>
<evidence type="ECO:0000256" key="5">
    <source>
        <dbReference type="ARBA" id="ARBA00022519"/>
    </source>
</evidence>
<keyword evidence="16" id="KW-0129">CBS domain</keyword>
<feature type="domain" description="CBS" evidence="23">
    <location>
        <begin position="89"/>
        <end position="145"/>
    </location>
</feature>
<dbReference type="InterPro" id="IPR001610">
    <property type="entry name" value="PAC"/>
</dbReference>
<organism evidence="24 25">
    <name type="scientific">Sphaerotilus microaerophilus</name>
    <dbReference type="NCBI Taxonomy" id="2914710"/>
    <lineage>
        <taxon>Bacteria</taxon>
        <taxon>Pseudomonadati</taxon>
        <taxon>Pseudomonadota</taxon>
        <taxon>Betaproteobacteria</taxon>
        <taxon>Burkholderiales</taxon>
        <taxon>Sphaerotilaceae</taxon>
        <taxon>Sphaerotilus</taxon>
    </lineage>
</organism>
<dbReference type="Pfam" id="PF08448">
    <property type="entry name" value="PAS_4"/>
    <property type="match status" value="2"/>
</dbReference>
<dbReference type="Gene3D" id="3.10.580.10">
    <property type="entry name" value="CBS-domain"/>
    <property type="match status" value="1"/>
</dbReference>
<dbReference type="PROSITE" id="PS50113">
    <property type="entry name" value="PAC"/>
    <property type="match status" value="2"/>
</dbReference>
<evidence type="ECO:0000256" key="16">
    <source>
        <dbReference type="PROSITE-ProRule" id="PRU00703"/>
    </source>
</evidence>
<dbReference type="Gene3D" id="3.40.50.2300">
    <property type="match status" value="1"/>
</dbReference>
<keyword evidence="4" id="KW-1003">Cell membrane</keyword>
<dbReference type="PANTHER" id="PTHR43047:SF64">
    <property type="entry name" value="HISTIDINE KINASE CONTAINING CHEY-HOMOLOGOUS RECEIVER DOMAIN AND PAS DOMAIN-RELATED"/>
    <property type="match status" value="1"/>
</dbReference>
<evidence type="ECO:0000256" key="15">
    <source>
        <dbReference type="PROSITE-ProRule" id="PRU00169"/>
    </source>
</evidence>
<feature type="domain" description="Histidine kinase" evidence="18">
    <location>
        <begin position="1147"/>
        <end position="1368"/>
    </location>
</feature>
<dbReference type="SUPFAM" id="SSF52172">
    <property type="entry name" value="CheY-like"/>
    <property type="match status" value="1"/>
</dbReference>
<protein>
    <recommendedName>
        <fullName evidence="3">histidine kinase</fullName>
        <ecNumber evidence="3">2.7.13.3</ecNumber>
    </recommendedName>
</protein>
<dbReference type="NCBIfam" id="TIGR00229">
    <property type="entry name" value="sensory_box"/>
    <property type="match status" value="4"/>
</dbReference>
<evidence type="ECO:0000256" key="2">
    <source>
        <dbReference type="ARBA" id="ARBA00004429"/>
    </source>
</evidence>
<evidence type="ECO:0000256" key="13">
    <source>
        <dbReference type="ARBA" id="ARBA00023136"/>
    </source>
</evidence>
<keyword evidence="10" id="KW-0067">ATP-binding</keyword>
<evidence type="ECO:0000313" key="24">
    <source>
        <dbReference type="EMBL" id="BDI03625.1"/>
    </source>
</evidence>
<dbReference type="PROSITE" id="PS50110">
    <property type="entry name" value="RESPONSE_REGULATORY"/>
    <property type="match status" value="1"/>
</dbReference>
<dbReference type="Pfam" id="PF08447">
    <property type="entry name" value="PAS_3"/>
    <property type="match status" value="1"/>
</dbReference>
<dbReference type="CDD" id="cd17546">
    <property type="entry name" value="REC_hyHK_CKI1_RcsC-like"/>
    <property type="match status" value="1"/>
</dbReference>
<feature type="modified residue" description="Phosphohistidine" evidence="14">
    <location>
        <position position="1630"/>
    </location>
</feature>
<evidence type="ECO:0000256" key="8">
    <source>
        <dbReference type="ARBA" id="ARBA00022692"/>
    </source>
</evidence>
<evidence type="ECO:0000259" key="22">
    <source>
        <dbReference type="PROSITE" id="PS50894"/>
    </source>
</evidence>
<accession>A0ABM7YHE5</accession>
<evidence type="ECO:0000256" key="6">
    <source>
        <dbReference type="ARBA" id="ARBA00022553"/>
    </source>
</evidence>
<sequence>MIPATSLPSGETHAATATPGVQALLNAVPHTLGPQTALAQALLLMQEQPADCLLVIEACRPVGILTPRDVLRLYVQRLDPQGKCLADVMSSPVHSVATTTSVPAALQRMADLGIGQLAVVDEVGCLAGLLTRSVLERALLLERQVLALQADRARQRAVLDAIPDLVWMKDPDGVYVSCNPRFERFFGAAEADIRGKTDYDFVPRELADFFRANDRRAMERNAPTINEEELTFPDDGHHELTHTIKTPVRDADGRLLGVLGIGRDITALRRVEEEYRHLFARNPAPMLIYARDDLRLLTVNEAFEALYGYSASEACALHLTDLYPPEDRPALTQLANQLVGLAYAGEWRNVRRDGSVMHIVAQSHDVQHDGRDCRIAVITDVTPLHRNRERDLRRLSLLENLARGDGLDSLLRQLVLDYETAFPGSLCTVLLLCDNGLRVRLGAAPSLPDFYNQAIDGAPIGPVAGSCGAAMFHRRRVIVEDIETHPNWVPYLELARAARLGSCWSEPILGAGDQMLGSFAVYHREPRSPSEQELAYLDFSVQLAALAIAHANTAQQMRDSERRTREILHAVPDLIWVTDPQGLFRACNQRFAQFVGHTPEEIVGRTDRDLLPPDAFDALARADVSVAATRASVGSERWLSMPNTDERGLFEIIKTPLFDEAGELQGVLGVARDITLIKQGARAIADQERLVDTMFSQTTDSIALVDPATQHIVTFNDAACAGLGYTREQFKQLKPQDFQAEHSAAQIEENRQRALAGESLSFETRHRRADGSLQDAAMTLRLLSYAGRPLLSAVWRDVTQTKAREARIRRLNQAYAVLSGVNEAIVRVHDRQTLFAEACRITVEEGGLRLAWIGQVDPASQAIVPAAQAGPSDGYVENLSLSLTAPLGPTALALLQGQAMRVDDIARDPRTAPWRERALARGLHSSAAFPIHLNDRIEGCLNVYADQPGFFDADLMRLFERLSSNLGFALAFLAAEQELQRHRQHLEELVATRTTQLEALNQRLHREDERLRAMLLLSRLAASLDEEALWQRGLSEAMRLTGSRSARLATPAAAGQDERTLAQVGEPPADPAVATVVVPIEDEGRVACLLQAAGKDQPYDADDERELGLIGTELWGIVQRRRIELALEQAKHAADAASQAKTAFLANMSHEIRTPMNAIVGFAHLLRRDPLTPRQRDHLDKIADASEHLLQVINDILDFSKIEAHKVDLHLGAFDLAASLARIADMVHGRLRSKAVQFHVELAPSCPVHVVGDRLRLEQVLLNLANNAVKFTEQGSVAIRVTPLQRSDERTWLRFAVVDTGIGVSPAQSARLFEAFEQADASTTRRYGGTGLGLAISKRLVELMDGSIGMDSQPGQGSTFWFELPLGLADAPADTPATTPADAAPDAPDALDVPDGGARLRGARLLLAEDNPINQEVARDLLAALGAQVDIACDGAQALRMAAEQDYELILMDVQMPVMDGLEATAAIRRLPGRAAVPIVALTASAFAEDRRLGLDAGMNDFLIKPVEPEALRHSLLHWLREGDRLRGLGAAPASPMAASPRSVAPPSSGSTAASGAATLHLEPLAQHPGLDPKGALRRLRGDEKLYRRMLELFLAHHADDGPRLQAALQAAATAADRRAACDALRALAHGLVGTAATIGALALSTASRALEIAAVEQRSQAALATAVAQVERELNGCLPPLQAALAHPGAPGEPPAPPARPQPMADAGTVAAARAALERLRELLTLHDTEALDAFDQAHAPLVATLGAQARELGQRIHGFDFEAALVLVERLLDPHP</sequence>
<dbReference type="CDD" id="cd16922">
    <property type="entry name" value="HATPase_EvgS-ArcB-TorS-like"/>
    <property type="match status" value="1"/>
</dbReference>
<dbReference type="SUPFAM" id="SSF47226">
    <property type="entry name" value="Histidine-containing phosphotransfer domain, HPT domain"/>
    <property type="match status" value="1"/>
</dbReference>
<evidence type="ECO:0000256" key="4">
    <source>
        <dbReference type="ARBA" id="ARBA00022475"/>
    </source>
</evidence>
<dbReference type="Gene3D" id="1.10.287.130">
    <property type="match status" value="1"/>
</dbReference>
<keyword evidence="13" id="KW-0472">Membrane</keyword>
<dbReference type="SUPFAM" id="SSF55874">
    <property type="entry name" value="ATPase domain of HSP90 chaperone/DNA topoisomerase II/histidine kinase"/>
    <property type="match status" value="1"/>
</dbReference>
<dbReference type="Pfam" id="PF01627">
    <property type="entry name" value="Hpt"/>
    <property type="match status" value="1"/>
</dbReference>
<dbReference type="Proteomes" id="UP001057498">
    <property type="component" value="Chromosome"/>
</dbReference>
<feature type="modified residue" description="4-aspartylphosphate" evidence="15">
    <location>
        <position position="1453"/>
    </location>
</feature>
<dbReference type="InterPro" id="IPR003594">
    <property type="entry name" value="HATPase_dom"/>
</dbReference>
<dbReference type="InterPro" id="IPR046342">
    <property type="entry name" value="CBS_dom_sf"/>
</dbReference>
<feature type="region of interest" description="Disordered" evidence="17">
    <location>
        <begin position="1372"/>
        <end position="1391"/>
    </location>
</feature>
<feature type="domain" description="Response regulatory" evidence="19">
    <location>
        <begin position="1404"/>
        <end position="1520"/>
    </location>
</feature>
<dbReference type="InterPro" id="IPR013656">
    <property type="entry name" value="PAS_4"/>
</dbReference>
<dbReference type="InterPro" id="IPR001789">
    <property type="entry name" value="Sig_transdc_resp-reg_receiver"/>
</dbReference>
<keyword evidence="10" id="KW-0547">Nucleotide-binding</keyword>
<gene>
    <name evidence="24" type="ORF">CATMQ487_05950</name>
</gene>
<keyword evidence="8" id="KW-0812">Transmembrane</keyword>
<dbReference type="InterPro" id="IPR029016">
    <property type="entry name" value="GAF-like_dom_sf"/>
</dbReference>
<dbReference type="PROSITE" id="PS50894">
    <property type="entry name" value="HPT"/>
    <property type="match status" value="1"/>
</dbReference>
<proteinExistence type="predicted"/>
<feature type="domain" description="HPt" evidence="22">
    <location>
        <begin position="1583"/>
        <end position="1689"/>
    </location>
</feature>
<dbReference type="InterPro" id="IPR000014">
    <property type="entry name" value="PAS"/>
</dbReference>
<dbReference type="SMART" id="SM00116">
    <property type="entry name" value="CBS"/>
    <property type="match status" value="2"/>
</dbReference>
<dbReference type="Gene3D" id="3.30.450.40">
    <property type="match status" value="2"/>
</dbReference>
<comment type="subcellular location">
    <subcellularLocation>
        <location evidence="2">Cell inner membrane</location>
        <topology evidence="2">Multi-pass membrane protein</topology>
    </subcellularLocation>
</comment>
<feature type="region of interest" description="Disordered" evidence="17">
    <location>
        <begin position="1531"/>
        <end position="1555"/>
    </location>
</feature>
<feature type="domain" description="PAS" evidence="20">
    <location>
        <begin position="560"/>
        <end position="631"/>
    </location>
</feature>
<dbReference type="Pfam" id="PF00512">
    <property type="entry name" value="HisKA"/>
    <property type="match status" value="1"/>
</dbReference>
<evidence type="ECO:0000259" key="21">
    <source>
        <dbReference type="PROSITE" id="PS50113"/>
    </source>
</evidence>
<evidence type="ECO:0000256" key="7">
    <source>
        <dbReference type="ARBA" id="ARBA00022679"/>
    </source>
</evidence>
<dbReference type="InterPro" id="IPR003018">
    <property type="entry name" value="GAF"/>
</dbReference>
<dbReference type="SUPFAM" id="SSF54631">
    <property type="entry name" value="CBS-domain pair"/>
    <property type="match status" value="1"/>
</dbReference>
<dbReference type="SMART" id="SM00091">
    <property type="entry name" value="PAS"/>
    <property type="match status" value="4"/>
</dbReference>
<dbReference type="PANTHER" id="PTHR43047">
    <property type="entry name" value="TWO-COMPONENT HISTIDINE PROTEIN KINASE"/>
    <property type="match status" value="1"/>
</dbReference>
<feature type="domain" description="CBS" evidence="23">
    <location>
        <begin position="25"/>
        <end position="80"/>
    </location>
</feature>
<feature type="domain" description="PAC" evidence="21">
    <location>
        <begin position="622"/>
        <end position="686"/>
    </location>
</feature>
<dbReference type="Pfam" id="PF13426">
    <property type="entry name" value="PAS_9"/>
    <property type="match status" value="1"/>
</dbReference>
<dbReference type="EMBL" id="AP025730">
    <property type="protein sequence ID" value="BDI03625.1"/>
    <property type="molecule type" value="Genomic_DNA"/>
</dbReference>
<feature type="domain" description="PAS" evidence="20">
    <location>
        <begin position="151"/>
        <end position="221"/>
    </location>
</feature>
<dbReference type="InterPro" id="IPR008207">
    <property type="entry name" value="Sig_transdc_His_kin_Hpt_dom"/>
</dbReference>
<dbReference type="CDD" id="cd02205">
    <property type="entry name" value="CBS_pair_SF"/>
    <property type="match status" value="1"/>
</dbReference>
<keyword evidence="9" id="KW-0418">Kinase</keyword>
<dbReference type="Pfam" id="PF02518">
    <property type="entry name" value="HATPase_c"/>
    <property type="match status" value="1"/>
</dbReference>
<dbReference type="SUPFAM" id="SSF47384">
    <property type="entry name" value="Homodimeric domain of signal transducing histidine kinase"/>
    <property type="match status" value="1"/>
</dbReference>
<dbReference type="Pfam" id="PF00571">
    <property type="entry name" value="CBS"/>
    <property type="match status" value="2"/>
</dbReference>
<evidence type="ECO:0000256" key="1">
    <source>
        <dbReference type="ARBA" id="ARBA00000085"/>
    </source>
</evidence>
<keyword evidence="11" id="KW-1133">Transmembrane helix</keyword>
<dbReference type="SMART" id="SM00065">
    <property type="entry name" value="GAF"/>
    <property type="match status" value="3"/>
</dbReference>
<dbReference type="SMART" id="SM00388">
    <property type="entry name" value="HisKA"/>
    <property type="match status" value="1"/>
</dbReference>
<comment type="catalytic activity">
    <reaction evidence="1">
        <text>ATP + protein L-histidine = ADP + protein N-phospho-L-histidine.</text>
        <dbReference type="EC" id="2.7.13.3"/>
    </reaction>
</comment>
<evidence type="ECO:0000256" key="14">
    <source>
        <dbReference type="PROSITE-ProRule" id="PRU00110"/>
    </source>
</evidence>
<dbReference type="Gene3D" id="3.30.565.10">
    <property type="entry name" value="Histidine kinase-like ATPase, C-terminal domain"/>
    <property type="match status" value="1"/>
</dbReference>
<dbReference type="RefSeq" id="WP_251971893.1">
    <property type="nucleotide sequence ID" value="NZ_AP025730.1"/>
</dbReference>
<evidence type="ECO:0000313" key="25">
    <source>
        <dbReference type="Proteomes" id="UP001057498"/>
    </source>
</evidence>
<dbReference type="CDD" id="cd00130">
    <property type="entry name" value="PAS"/>
    <property type="match status" value="4"/>
</dbReference>
<keyword evidence="5" id="KW-0997">Cell inner membrane</keyword>
<keyword evidence="7" id="KW-0808">Transferase</keyword>
<keyword evidence="25" id="KW-1185">Reference proteome</keyword>
<dbReference type="SUPFAM" id="SSF55781">
    <property type="entry name" value="GAF domain-like"/>
    <property type="match status" value="2"/>
</dbReference>
<dbReference type="EC" id="2.7.13.3" evidence="3"/>
<dbReference type="InterPro" id="IPR013655">
    <property type="entry name" value="PAS_fold_3"/>
</dbReference>
<feature type="region of interest" description="Disordered" evidence="17">
    <location>
        <begin position="1686"/>
        <end position="1709"/>
    </location>
</feature>
<dbReference type="SMART" id="SM00086">
    <property type="entry name" value="PAC"/>
    <property type="match status" value="4"/>
</dbReference>
<dbReference type="InterPro" id="IPR003661">
    <property type="entry name" value="HisK_dim/P_dom"/>
</dbReference>
<dbReference type="Pfam" id="PF00072">
    <property type="entry name" value="Response_reg"/>
    <property type="match status" value="1"/>
</dbReference>
<dbReference type="InterPro" id="IPR005467">
    <property type="entry name" value="His_kinase_dom"/>
</dbReference>
<evidence type="ECO:0000259" key="23">
    <source>
        <dbReference type="PROSITE" id="PS51371"/>
    </source>
</evidence>
<dbReference type="PROSITE" id="PS50109">
    <property type="entry name" value="HIS_KIN"/>
    <property type="match status" value="1"/>
</dbReference>
<evidence type="ECO:0000259" key="19">
    <source>
        <dbReference type="PROSITE" id="PS50110"/>
    </source>
</evidence>
<feature type="compositionally biased region" description="Pro residues" evidence="17">
    <location>
        <begin position="1692"/>
        <end position="1702"/>
    </location>
</feature>
<dbReference type="PROSITE" id="PS51371">
    <property type="entry name" value="CBS"/>
    <property type="match status" value="2"/>
</dbReference>
<evidence type="ECO:0000256" key="17">
    <source>
        <dbReference type="SAM" id="MobiDB-lite"/>
    </source>
</evidence>
<dbReference type="InterPro" id="IPR036097">
    <property type="entry name" value="HisK_dim/P_sf"/>
</dbReference>
<dbReference type="InterPro" id="IPR000644">
    <property type="entry name" value="CBS_dom"/>
</dbReference>
<reference evidence="24" key="1">
    <citation type="submission" date="2022-04" db="EMBL/GenBank/DDBJ databases">
        <title>Whole genome sequence of Sphaerotilus sp. FB-5.</title>
        <authorList>
            <person name="Takeda M."/>
            <person name="Narihara S."/>
            <person name="Akimoto M."/>
            <person name="Akimoto R."/>
            <person name="Nishiyashiki S."/>
            <person name="Murakami T."/>
        </authorList>
    </citation>
    <scope>NUCLEOTIDE SEQUENCE</scope>
    <source>
        <strain evidence="24">FB-5</strain>
    </source>
</reference>
<evidence type="ECO:0000256" key="10">
    <source>
        <dbReference type="ARBA" id="ARBA00022840"/>
    </source>
</evidence>